<comment type="caution">
    <text evidence="1">The sequence shown here is derived from an EMBL/GenBank/DDBJ whole genome shotgun (WGS) entry which is preliminary data.</text>
</comment>
<accession>A0AAD9UWD3</accession>
<dbReference type="EMBL" id="JARQWQ010000087">
    <property type="protein sequence ID" value="KAK2552406.1"/>
    <property type="molecule type" value="Genomic_DNA"/>
</dbReference>
<sequence length="131" mass="14508">MVLTTDASHTSWGVTSIDERRVVDGRKETTHQFAGTANGSVSASEFSLLDMRRESNQGVLRHLNCGCPFHVPGVEYVCVDSSEKSGSDNADVKGYFSVEEWNEILCVKTAKNISTRKELNTNHGTNELVEW</sequence>
<proteinExistence type="predicted"/>
<evidence type="ECO:0000313" key="1">
    <source>
        <dbReference type="EMBL" id="KAK2552406.1"/>
    </source>
</evidence>
<reference evidence="1" key="2">
    <citation type="journal article" date="2023" name="Science">
        <title>Genomic signatures of disease resistance in endangered staghorn corals.</title>
        <authorList>
            <person name="Vollmer S.V."/>
            <person name="Selwyn J.D."/>
            <person name="Despard B.A."/>
            <person name="Roesel C.L."/>
        </authorList>
    </citation>
    <scope>NUCLEOTIDE SEQUENCE</scope>
    <source>
        <strain evidence="1">K2</strain>
    </source>
</reference>
<name>A0AAD9UWD3_ACRCE</name>
<gene>
    <name evidence="1" type="ORF">P5673_026488</name>
</gene>
<reference evidence="1" key="1">
    <citation type="journal article" date="2023" name="G3 (Bethesda)">
        <title>Whole genome assembly and annotation of the endangered Caribbean coral Acropora cervicornis.</title>
        <authorList>
            <person name="Selwyn J.D."/>
            <person name="Vollmer S.V."/>
        </authorList>
    </citation>
    <scope>NUCLEOTIDE SEQUENCE</scope>
    <source>
        <strain evidence="1">K2</strain>
    </source>
</reference>
<evidence type="ECO:0000313" key="2">
    <source>
        <dbReference type="Proteomes" id="UP001249851"/>
    </source>
</evidence>
<keyword evidence="2" id="KW-1185">Reference proteome</keyword>
<organism evidence="1 2">
    <name type="scientific">Acropora cervicornis</name>
    <name type="common">Staghorn coral</name>
    <dbReference type="NCBI Taxonomy" id="6130"/>
    <lineage>
        <taxon>Eukaryota</taxon>
        <taxon>Metazoa</taxon>
        <taxon>Cnidaria</taxon>
        <taxon>Anthozoa</taxon>
        <taxon>Hexacorallia</taxon>
        <taxon>Scleractinia</taxon>
        <taxon>Astrocoeniina</taxon>
        <taxon>Acroporidae</taxon>
        <taxon>Acropora</taxon>
    </lineage>
</organism>
<dbReference type="AlphaFoldDB" id="A0AAD9UWD3"/>
<dbReference type="Proteomes" id="UP001249851">
    <property type="component" value="Unassembled WGS sequence"/>
</dbReference>
<protein>
    <submittedName>
        <fullName evidence="1">Uncharacterized protein</fullName>
    </submittedName>
</protein>